<dbReference type="GO" id="GO:0016491">
    <property type="term" value="F:oxidoreductase activity"/>
    <property type="evidence" value="ECO:0007669"/>
    <property type="project" value="UniProtKB-KW"/>
</dbReference>
<dbReference type="Pfam" id="PF01565">
    <property type="entry name" value="FAD_binding_4"/>
    <property type="match status" value="1"/>
</dbReference>
<dbReference type="Proteomes" id="UP000724874">
    <property type="component" value="Unassembled WGS sequence"/>
</dbReference>
<dbReference type="InterPro" id="IPR016166">
    <property type="entry name" value="FAD-bd_PCMH"/>
</dbReference>
<dbReference type="GO" id="GO:0071949">
    <property type="term" value="F:FAD binding"/>
    <property type="evidence" value="ECO:0007669"/>
    <property type="project" value="InterPro"/>
</dbReference>
<feature type="domain" description="FAD-binding PCMH-type" evidence="6">
    <location>
        <begin position="10"/>
        <end position="186"/>
    </location>
</feature>
<evidence type="ECO:0000256" key="3">
    <source>
        <dbReference type="ARBA" id="ARBA00022630"/>
    </source>
</evidence>
<dbReference type="InterPro" id="IPR006094">
    <property type="entry name" value="Oxid_FAD_bind_N"/>
</dbReference>
<dbReference type="Pfam" id="PF08031">
    <property type="entry name" value="BBE"/>
    <property type="match status" value="1"/>
</dbReference>
<dbReference type="InterPro" id="IPR036318">
    <property type="entry name" value="FAD-bd_PCMH-like_sf"/>
</dbReference>
<dbReference type="InterPro" id="IPR012951">
    <property type="entry name" value="BBE"/>
</dbReference>
<keyword evidence="4" id="KW-0274">FAD</keyword>
<keyword evidence="3" id="KW-0285">Flavoprotein</keyword>
<dbReference type="InterPro" id="IPR050416">
    <property type="entry name" value="FAD-linked_Oxidoreductase"/>
</dbReference>
<dbReference type="AlphaFoldDB" id="A0A9P5TL72"/>
<gene>
    <name evidence="7" type="ORF">CPB84DRAFT_1620004</name>
</gene>
<proteinExistence type="inferred from homology"/>
<dbReference type="PROSITE" id="PS51387">
    <property type="entry name" value="FAD_PCMH"/>
    <property type="match status" value="1"/>
</dbReference>
<keyword evidence="5" id="KW-0560">Oxidoreductase</keyword>
<protein>
    <recommendedName>
        <fullName evidence="6">FAD-binding PCMH-type domain-containing protein</fullName>
    </recommendedName>
</protein>
<feature type="non-terminal residue" evidence="7">
    <location>
        <position position="474"/>
    </location>
</feature>
<dbReference type="OrthoDB" id="415825at2759"/>
<comment type="similarity">
    <text evidence="2">Belongs to the oxygen-dependent FAD-linked oxidoreductase family.</text>
</comment>
<dbReference type="Gene3D" id="3.30.465.10">
    <property type="match status" value="1"/>
</dbReference>
<accession>A0A9P5TL72</accession>
<sequence>QYAWSSYKDLLVHPNAVIYPAGDDDVIKVINFAKSHDIGIAIRTGGHHYTGASSATGANLQLDLNDTYTDFIIDPNDSSIITVGISTTLIKFMDKLKAAGLFVPAGQCSYVNLGGHVQTGGYGHLIRSFGLFSDHVQAVRVITADGQVQWVERGVAKDKELFYAILGGSPGNFGVITDLRLKVHKDVDHPKSRGMFGKVLYTPERFKALTDIMVAEDKTEESPADFDFSLTVLSARLVEGKIVPIIIVFAQWANLEGEGQKYDPTFFKKIHDVIGGPLEPHEGLGLNDEEAPMSTLCSFWVFPIAREFQLPYFKRTYITESKTLEKDGWSKWVTGRLDEFILHPLDHHYISAQFSYLGGNYSRFRIQDPNNDMSFSWRRDSTFASTMDVFYDDTKGEKVKAQAQAWVDKNDQEGVGKNGKFSKQERRLLWGSRDTDLPAAHAHYYDSEAKYQKLVQIKKKVDPKLVFTANRFAV</sequence>
<dbReference type="Gene3D" id="3.40.462.20">
    <property type="match status" value="1"/>
</dbReference>
<dbReference type="PANTHER" id="PTHR42973">
    <property type="entry name" value="BINDING OXIDOREDUCTASE, PUTATIVE (AFU_ORTHOLOGUE AFUA_1G17690)-RELATED"/>
    <property type="match status" value="1"/>
</dbReference>
<dbReference type="SUPFAM" id="SSF56176">
    <property type="entry name" value="FAD-binding/transporter-associated domain-like"/>
    <property type="match status" value="1"/>
</dbReference>
<evidence type="ECO:0000313" key="7">
    <source>
        <dbReference type="EMBL" id="KAF8891577.1"/>
    </source>
</evidence>
<evidence type="ECO:0000313" key="8">
    <source>
        <dbReference type="Proteomes" id="UP000724874"/>
    </source>
</evidence>
<evidence type="ECO:0000256" key="2">
    <source>
        <dbReference type="ARBA" id="ARBA00005466"/>
    </source>
</evidence>
<organism evidence="7 8">
    <name type="scientific">Gymnopilus junonius</name>
    <name type="common">Spectacular rustgill mushroom</name>
    <name type="synonym">Gymnopilus spectabilis subsp. junonius</name>
    <dbReference type="NCBI Taxonomy" id="109634"/>
    <lineage>
        <taxon>Eukaryota</taxon>
        <taxon>Fungi</taxon>
        <taxon>Dikarya</taxon>
        <taxon>Basidiomycota</taxon>
        <taxon>Agaricomycotina</taxon>
        <taxon>Agaricomycetes</taxon>
        <taxon>Agaricomycetidae</taxon>
        <taxon>Agaricales</taxon>
        <taxon>Agaricineae</taxon>
        <taxon>Hymenogastraceae</taxon>
        <taxon>Gymnopilus</taxon>
    </lineage>
</organism>
<comment type="caution">
    <text evidence="7">The sequence shown here is derived from an EMBL/GenBank/DDBJ whole genome shotgun (WGS) entry which is preliminary data.</text>
</comment>
<evidence type="ECO:0000256" key="1">
    <source>
        <dbReference type="ARBA" id="ARBA00001974"/>
    </source>
</evidence>
<dbReference type="PANTHER" id="PTHR42973:SF39">
    <property type="entry name" value="FAD-BINDING PCMH-TYPE DOMAIN-CONTAINING PROTEIN"/>
    <property type="match status" value="1"/>
</dbReference>
<name>A0A9P5TL72_GYMJU</name>
<evidence type="ECO:0000256" key="5">
    <source>
        <dbReference type="ARBA" id="ARBA00023002"/>
    </source>
</evidence>
<evidence type="ECO:0000259" key="6">
    <source>
        <dbReference type="PROSITE" id="PS51387"/>
    </source>
</evidence>
<feature type="non-terminal residue" evidence="7">
    <location>
        <position position="1"/>
    </location>
</feature>
<dbReference type="EMBL" id="JADNYJ010000071">
    <property type="protein sequence ID" value="KAF8891577.1"/>
    <property type="molecule type" value="Genomic_DNA"/>
</dbReference>
<dbReference type="InterPro" id="IPR016169">
    <property type="entry name" value="FAD-bd_PCMH_sub2"/>
</dbReference>
<evidence type="ECO:0000256" key="4">
    <source>
        <dbReference type="ARBA" id="ARBA00022827"/>
    </source>
</evidence>
<keyword evidence="8" id="KW-1185">Reference proteome</keyword>
<comment type="cofactor">
    <cofactor evidence="1">
        <name>FAD</name>
        <dbReference type="ChEBI" id="CHEBI:57692"/>
    </cofactor>
</comment>
<reference evidence="7" key="1">
    <citation type="submission" date="2020-11" db="EMBL/GenBank/DDBJ databases">
        <authorList>
            <consortium name="DOE Joint Genome Institute"/>
            <person name="Ahrendt S."/>
            <person name="Riley R."/>
            <person name="Andreopoulos W."/>
            <person name="LaButti K."/>
            <person name="Pangilinan J."/>
            <person name="Ruiz-duenas F.J."/>
            <person name="Barrasa J.M."/>
            <person name="Sanchez-Garcia M."/>
            <person name="Camarero S."/>
            <person name="Miyauchi S."/>
            <person name="Serrano A."/>
            <person name="Linde D."/>
            <person name="Babiker R."/>
            <person name="Drula E."/>
            <person name="Ayuso-Fernandez I."/>
            <person name="Pacheco R."/>
            <person name="Padilla G."/>
            <person name="Ferreira P."/>
            <person name="Barriuso J."/>
            <person name="Kellner H."/>
            <person name="Castanera R."/>
            <person name="Alfaro M."/>
            <person name="Ramirez L."/>
            <person name="Pisabarro A.G."/>
            <person name="Kuo A."/>
            <person name="Tritt A."/>
            <person name="Lipzen A."/>
            <person name="He G."/>
            <person name="Yan M."/>
            <person name="Ng V."/>
            <person name="Cullen D."/>
            <person name="Martin F."/>
            <person name="Rosso M.-N."/>
            <person name="Henrissat B."/>
            <person name="Hibbett D."/>
            <person name="Martinez A.T."/>
            <person name="Grigoriev I.V."/>
        </authorList>
    </citation>
    <scope>NUCLEOTIDE SEQUENCE</scope>
    <source>
        <strain evidence="7">AH 44721</strain>
    </source>
</reference>